<accession>A0ABV6QEI0</accession>
<feature type="domain" description="Glycoside hydrolase family 20 catalytic" evidence="4">
    <location>
        <begin position="168"/>
        <end position="436"/>
    </location>
</feature>
<dbReference type="Pfam" id="PF00728">
    <property type="entry name" value="Glyco_hydro_20"/>
    <property type="match status" value="1"/>
</dbReference>
<feature type="domain" description="Beta-hexosaminidase bacterial type N-terminal" evidence="5">
    <location>
        <begin position="4"/>
        <end position="124"/>
    </location>
</feature>
<comment type="caution">
    <text evidence="7">The sequence shown here is derived from an EMBL/GenBank/DDBJ whole genome shotgun (WGS) entry which is preliminary data.</text>
</comment>
<evidence type="ECO:0000313" key="8">
    <source>
        <dbReference type="Proteomes" id="UP001589890"/>
    </source>
</evidence>
<sequence length="834" mass="89292">MRASVVPALREWTAASGSYEFGPASRIAIGSSALSTAAGTLATDLQALLGTRPQVLVGAPAAGDIQLILGDPDAALATQGYRLTSGPALTVAARTETGVFHGTRSVLQLLRQATTIPAGTGRDWPAHPERGILIDNKPRHFSVAWFTNLIKDLSYLKLNELMLFGWKLTDAEISQLNQVARAYHVHITPLLGMPSWTEETLIAERPDLALDLGGPTPVNAAFDFTKPGALDYAKQWIERYIDKFDGPYWHTGADEFLGYPGDVTAWNRYPQFAAFARAKTGNPGATGPDAYKWFINWVNDIVKAHGKITRVWNDGLEATNVVQLNTDIVIEHWVTPGGRTPVTPQQFAEAGHQVYNFNSEYLYYDNGWRHIDPAIVYNEFTVDHFAGDDVYVTGPAKAKLQGARFAVWNDGLVESNEEIAANLFAPLRSLAQVVWGTPKSAANYQGFEPLVRALGRAPGWQSTGGDVTGDPVALRDKSGRLTWFARTASGQLRHGWQHQPGGDWTEQAILASGIEGKPAVLTQGEALTYIARKTNGDLIAADQVGPGSFTTPTTIGAGAVSDPVTSADGSSYVVLKAGGALHHGRRTATGWTSTVVANGIVSVPATAVDTGGRLAIAARTSAGGLLIARQTSTGWRTSTVLTGVAGDPALIRAANGALSYFARTATGGLEHGTETSTGWSAPVHLADGVSGNPKAIEDLNDRMTYFVRLGSGELLHGWQRDPGRGPWHSAVLADRVAGDPALSEDAALKLTYFVTGVNGELIHGWQDSAGNGPWHRDELWNNIAGTPVPVLDISGTQTYFATASYGHLLHGWENAVGHTGDDWSREVLVGRLDR</sequence>
<dbReference type="Gene3D" id="3.20.20.80">
    <property type="entry name" value="Glycosidases"/>
    <property type="match status" value="1"/>
</dbReference>
<name>A0ABV6QEI0_9ACTN</name>
<keyword evidence="3" id="KW-0326">Glycosidase</keyword>
<dbReference type="Pfam" id="PF26607">
    <property type="entry name" value="DUF8189"/>
    <property type="match status" value="1"/>
</dbReference>
<dbReference type="Gene3D" id="3.30.379.10">
    <property type="entry name" value="Chitobiase/beta-hexosaminidase domain 2-like"/>
    <property type="match status" value="1"/>
</dbReference>
<comment type="similarity">
    <text evidence="1">Belongs to the glycosyl hydrolase 20 family.</text>
</comment>
<gene>
    <name evidence="7" type="ORF">ACFFGN_03205</name>
</gene>
<dbReference type="InterPro" id="IPR025705">
    <property type="entry name" value="Beta_hexosaminidase_sua/sub"/>
</dbReference>
<dbReference type="Gene3D" id="2.120.10.70">
    <property type="entry name" value="Fucose-specific lectin"/>
    <property type="match status" value="1"/>
</dbReference>
<dbReference type="InterPro" id="IPR029018">
    <property type="entry name" value="Hex-like_dom2"/>
</dbReference>
<dbReference type="PRINTS" id="PR00738">
    <property type="entry name" value="GLHYDRLASE20"/>
</dbReference>
<dbReference type="InterPro" id="IPR058502">
    <property type="entry name" value="PLL-like_beta-prop"/>
</dbReference>
<evidence type="ECO:0000259" key="5">
    <source>
        <dbReference type="Pfam" id="PF02838"/>
    </source>
</evidence>
<dbReference type="Pfam" id="PF02838">
    <property type="entry name" value="Glyco_hydro_20b"/>
    <property type="match status" value="1"/>
</dbReference>
<protein>
    <submittedName>
        <fullName evidence="7">Glycoside hydrolase family 20 zincin-like fold domain-containing protein</fullName>
    </submittedName>
</protein>
<evidence type="ECO:0000256" key="3">
    <source>
        <dbReference type="ARBA" id="ARBA00023295"/>
    </source>
</evidence>
<dbReference type="Proteomes" id="UP001589890">
    <property type="component" value="Unassembled WGS sequence"/>
</dbReference>
<dbReference type="InterPro" id="IPR015882">
    <property type="entry name" value="HEX_bac_N"/>
</dbReference>
<evidence type="ECO:0000256" key="1">
    <source>
        <dbReference type="ARBA" id="ARBA00006285"/>
    </source>
</evidence>
<dbReference type="PANTHER" id="PTHR43678:SF1">
    <property type="entry name" value="BETA-N-ACETYLHEXOSAMINIDASE"/>
    <property type="match status" value="1"/>
</dbReference>
<organism evidence="7 8">
    <name type="scientific">Kribbella deserti</name>
    <dbReference type="NCBI Taxonomy" id="1926257"/>
    <lineage>
        <taxon>Bacteria</taxon>
        <taxon>Bacillati</taxon>
        <taxon>Actinomycetota</taxon>
        <taxon>Actinomycetes</taxon>
        <taxon>Propionibacteriales</taxon>
        <taxon>Kribbellaceae</taxon>
        <taxon>Kribbella</taxon>
    </lineage>
</organism>
<dbReference type="InterPro" id="IPR017853">
    <property type="entry name" value="GH"/>
</dbReference>
<dbReference type="SUPFAM" id="SSF51445">
    <property type="entry name" value="(Trans)glycosidases"/>
    <property type="match status" value="1"/>
</dbReference>
<evidence type="ECO:0000259" key="4">
    <source>
        <dbReference type="Pfam" id="PF00728"/>
    </source>
</evidence>
<dbReference type="EMBL" id="JBHLTC010000002">
    <property type="protein sequence ID" value="MFC0623052.1"/>
    <property type="molecule type" value="Genomic_DNA"/>
</dbReference>
<dbReference type="SUPFAM" id="SSF55545">
    <property type="entry name" value="beta-N-acetylhexosaminidase-like domain"/>
    <property type="match status" value="1"/>
</dbReference>
<evidence type="ECO:0000256" key="2">
    <source>
        <dbReference type="ARBA" id="ARBA00022801"/>
    </source>
</evidence>
<keyword evidence="2" id="KW-0378">Hydrolase</keyword>
<proteinExistence type="inferred from homology"/>
<evidence type="ECO:0000259" key="6">
    <source>
        <dbReference type="Pfam" id="PF26607"/>
    </source>
</evidence>
<dbReference type="SUPFAM" id="SSF89372">
    <property type="entry name" value="Fucose-specific lectin"/>
    <property type="match status" value="1"/>
</dbReference>
<dbReference type="PANTHER" id="PTHR43678">
    <property type="entry name" value="PUTATIVE (AFU_ORTHOLOGUE AFUA_2G00640)-RELATED"/>
    <property type="match status" value="1"/>
</dbReference>
<dbReference type="InterPro" id="IPR052764">
    <property type="entry name" value="GH20_Enzymes"/>
</dbReference>
<dbReference type="RefSeq" id="WP_380043742.1">
    <property type="nucleotide sequence ID" value="NZ_JBHLTC010000002.1"/>
</dbReference>
<evidence type="ECO:0000313" key="7">
    <source>
        <dbReference type="EMBL" id="MFC0623052.1"/>
    </source>
</evidence>
<keyword evidence="8" id="KW-1185">Reference proteome</keyword>
<feature type="domain" description="PLL-like beta propeller" evidence="6">
    <location>
        <begin position="568"/>
        <end position="815"/>
    </location>
</feature>
<reference evidence="7 8" key="1">
    <citation type="submission" date="2024-09" db="EMBL/GenBank/DDBJ databases">
        <authorList>
            <person name="Sun Q."/>
            <person name="Mori K."/>
        </authorList>
    </citation>
    <scope>NUCLEOTIDE SEQUENCE [LARGE SCALE GENOMIC DNA]</scope>
    <source>
        <strain evidence="7 8">CGMCC 1.15906</strain>
    </source>
</reference>
<dbReference type="InterPro" id="IPR015883">
    <property type="entry name" value="Glyco_hydro_20_cat"/>
</dbReference>